<evidence type="ECO:0000259" key="1">
    <source>
        <dbReference type="Pfam" id="PF09547"/>
    </source>
</evidence>
<gene>
    <name evidence="4" type="primary">spoIVA</name>
    <name evidence="4" type="ORF">DSM106044_00212</name>
</gene>
<feature type="domain" description="Stage IV sporulation protein A ATPase" evidence="1">
    <location>
        <begin position="1"/>
        <end position="236"/>
    </location>
</feature>
<dbReference type="InterPro" id="IPR014201">
    <property type="entry name" value="Spore_IV_A"/>
</dbReference>
<dbReference type="GO" id="GO:0016887">
    <property type="term" value="F:ATP hydrolysis activity"/>
    <property type="evidence" value="ECO:0007669"/>
    <property type="project" value="InterPro"/>
</dbReference>
<dbReference type="PIRSF" id="PIRSF007466">
    <property type="entry name" value="SpoIVA"/>
    <property type="match status" value="1"/>
</dbReference>
<dbReference type="EMBL" id="QGQD01000006">
    <property type="protein sequence ID" value="TLD02713.1"/>
    <property type="molecule type" value="Genomic_DNA"/>
</dbReference>
<dbReference type="RefSeq" id="WP_027293963.1">
    <property type="nucleotide sequence ID" value="NZ_CABMJZ010000075.1"/>
</dbReference>
<dbReference type="InterPro" id="IPR046841">
    <property type="entry name" value="SpoIVA_middle"/>
</dbReference>
<keyword evidence="5" id="KW-1185">Reference proteome</keyword>
<dbReference type="AlphaFoldDB" id="A0A4U8QEV1"/>
<dbReference type="SUPFAM" id="SSF52540">
    <property type="entry name" value="P-loop containing nucleoside triphosphate hydrolases"/>
    <property type="match status" value="1"/>
</dbReference>
<dbReference type="InterPro" id="IPR046840">
    <property type="entry name" value="SpoIVA_C"/>
</dbReference>
<evidence type="ECO:0000313" key="4">
    <source>
        <dbReference type="EMBL" id="TLD02713.1"/>
    </source>
</evidence>
<accession>A0A4U8QEV1</accession>
<evidence type="ECO:0000313" key="5">
    <source>
        <dbReference type="Proteomes" id="UP000306509"/>
    </source>
</evidence>
<organism evidence="4 5">
    <name type="scientific">Robinsoniella peoriensis</name>
    <dbReference type="NCBI Taxonomy" id="180332"/>
    <lineage>
        <taxon>Bacteria</taxon>
        <taxon>Bacillati</taxon>
        <taxon>Bacillota</taxon>
        <taxon>Clostridia</taxon>
        <taxon>Lachnospirales</taxon>
        <taxon>Lachnospiraceae</taxon>
        <taxon>Robinsoniella</taxon>
    </lineage>
</organism>
<name>A0A4U8QEV1_9FIRM</name>
<dbReference type="EC" id="3.6.1.3" evidence="4"/>
<dbReference type="STRING" id="180332.GCA_000797495_04501"/>
<comment type="caution">
    <text evidence="4">The sequence shown here is derived from an EMBL/GenBank/DDBJ whole genome shotgun (WGS) entry which is preliminary data.</text>
</comment>
<proteinExistence type="predicted"/>
<reference evidence="4 5" key="1">
    <citation type="journal article" date="2019" name="Anaerobe">
        <title>Detection of Robinsoniella peoriensis in multiple bone samples of a trauma patient.</title>
        <authorList>
            <person name="Schrottner P."/>
            <person name="Hartwich K."/>
            <person name="Bunk B."/>
            <person name="Schober I."/>
            <person name="Helbig S."/>
            <person name="Rudolph W.W."/>
            <person name="Gunzer F."/>
        </authorList>
    </citation>
    <scope>NUCLEOTIDE SEQUENCE [LARGE SCALE GENOMIC DNA]</scope>
    <source>
        <strain evidence="4 5">DSM 106044</strain>
    </source>
</reference>
<feature type="domain" description="Sporulation stage IV protein A C-terminal" evidence="3">
    <location>
        <begin position="415"/>
        <end position="488"/>
    </location>
</feature>
<dbReference type="Pfam" id="PF20438">
    <property type="entry name" value="SpoIVA_middle"/>
    <property type="match status" value="1"/>
</dbReference>
<feature type="domain" description="Stage IV sporulation protein A middle" evidence="2">
    <location>
        <begin position="239"/>
        <end position="414"/>
    </location>
</feature>
<dbReference type="Proteomes" id="UP000306509">
    <property type="component" value="Unassembled WGS sequence"/>
</dbReference>
<keyword evidence="4" id="KW-0378">Hydrolase</keyword>
<evidence type="ECO:0000259" key="2">
    <source>
        <dbReference type="Pfam" id="PF20438"/>
    </source>
</evidence>
<dbReference type="Pfam" id="PF09547">
    <property type="entry name" value="SpoIVA_ATPase"/>
    <property type="match status" value="1"/>
</dbReference>
<sequence>MEEFNLYKDIQARTKGEIFIGVVGPVRTGKSTFIRRFMELMVLPALKENDKAIATDEMPTSGKGRTITTVEPKFIPKEAAKLSLSEDVDVRMRLIDCVGYMVKGAAGMDDNEKVRMVKTPWSEKEIPFTQAAEIGTRKVIRDHATIGLVVTCDGTFGEIPRENYLEPEKRAITELKNIGKPFLVLVNSERPYGEEAKQAASYIFDTYGVTAMPVNCEQLKKEDVSKILEQVLYEFPLVKIEFYVPKWVEMLPGDHVIKESLIKSIRDIMKKMQHIRDISNEALQMDYDFINSVKLDAIELSQGTAKVRIDLDDTYYYEMLSDMAGVPIQGEYQLLSIIKELSRKKGEYEKVENALEAVRNTGYGIITPNQEEIVLDAPVVIKQGSKFGVKIKAASPSVHLIRADIETEIAPIVGSEQQAQDLMSFINENSAKDGIWNTNIFGKSIEQLVDDGIHTKLAKIGEESQTKLQDTMKKIVNESNGSLICIII</sequence>
<protein>
    <submittedName>
        <fullName evidence="4">Stage IV sporulation protein A</fullName>
        <ecNumber evidence="4">3.6.1.3</ecNumber>
    </submittedName>
</protein>
<evidence type="ECO:0000259" key="3">
    <source>
        <dbReference type="Pfam" id="PF20439"/>
    </source>
</evidence>
<dbReference type="Pfam" id="PF20439">
    <property type="entry name" value="SpoIVA_C"/>
    <property type="match status" value="1"/>
</dbReference>
<dbReference type="InterPro" id="IPR027417">
    <property type="entry name" value="P-loop_NTPase"/>
</dbReference>
<dbReference type="NCBIfam" id="TIGR02836">
    <property type="entry name" value="spore_IV_A"/>
    <property type="match status" value="1"/>
</dbReference>
<dbReference type="GO" id="GO:0043934">
    <property type="term" value="P:sporulation"/>
    <property type="evidence" value="ECO:0007669"/>
    <property type="project" value="InterPro"/>
</dbReference>
<dbReference type="InterPro" id="IPR046842">
    <property type="entry name" value="SpoIVA_ATPase"/>
</dbReference>
<dbReference type="GO" id="GO:0005524">
    <property type="term" value="F:ATP binding"/>
    <property type="evidence" value="ECO:0007669"/>
    <property type="project" value="InterPro"/>
</dbReference>
<dbReference type="OrthoDB" id="9761464at2"/>
<dbReference type="Gene3D" id="3.40.50.300">
    <property type="entry name" value="P-loop containing nucleotide triphosphate hydrolases"/>
    <property type="match status" value="1"/>
</dbReference>